<evidence type="ECO:0000313" key="3">
    <source>
        <dbReference type="Proteomes" id="UP000324748"/>
    </source>
</evidence>
<feature type="compositionally biased region" description="Polar residues" evidence="1">
    <location>
        <begin position="1141"/>
        <end position="1155"/>
    </location>
</feature>
<feature type="compositionally biased region" description="Polar residues" evidence="1">
    <location>
        <begin position="68"/>
        <end position="89"/>
    </location>
</feature>
<gene>
    <name evidence="2" type="primary">POL12_1</name>
    <name evidence="2" type="ORF">PGT21_032617</name>
</gene>
<feature type="compositionally biased region" description="Acidic residues" evidence="1">
    <location>
        <begin position="393"/>
        <end position="404"/>
    </location>
</feature>
<reference evidence="2 3" key="1">
    <citation type="submission" date="2019-05" db="EMBL/GenBank/DDBJ databases">
        <title>Emergence of the Ug99 lineage of the wheat stem rust pathogen through somatic hybridization.</title>
        <authorList>
            <person name="Li F."/>
            <person name="Upadhyaya N.M."/>
            <person name="Sperschneider J."/>
            <person name="Matny O."/>
            <person name="Nguyen-Phuc H."/>
            <person name="Mago R."/>
            <person name="Raley C."/>
            <person name="Miller M.E."/>
            <person name="Silverstein K.A.T."/>
            <person name="Henningsen E."/>
            <person name="Hirsch C.D."/>
            <person name="Visser B."/>
            <person name="Pretorius Z.A."/>
            <person name="Steffenson B.J."/>
            <person name="Schwessinger B."/>
            <person name="Dodds P.N."/>
            <person name="Figueroa M."/>
        </authorList>
    </citation>
    <scope>NUCLEOTIDE SEQUENCE [LARGE SCALE GENOMIC DNA]</scope>
    <source>
        <strain evidence="2">21-0</strain>
    </source>
</reference>
<comment type="caution">
    <text evidence="2">The sequence shown here is derived from an EMBL/GenBank/DDBJ whole genome shotgun (WGS) entry which is preliminary data.</text>
</comment>
<feature type="region of interest" description="Disordered" evidence="1">
    <location>
        <begin position="1846"/>
        <end position="1889"/>
    </location>
</feature>
<feature type="compositionally biased region" description="Low complexity" evidence="1">
    <location>
        <begin position="238"/>
        <end position="261"/>
    </location>
</feature>
<feature type="compositionally biased region" description="Basic and acidic residues" evidence="1">
    <location>
        <begin position="405"/>
        <end position="417"/>
    </location>
</feature>
<feature type="compositionally biased region" description="Polar residues" evidence="1">
    <location>
        <begin position="925"/>
        <end position="945"/>
    </location>
</feature>
<feature type="region of interest" description="Disordered" evidence="1">
    <location>
        <begin position="433"/>
        <end position="479"/>
    </location>
</feature>
<dbReference type="GO" id="GO:0003887">
    <property type="term" value="F:DNA-directed DNA polymerase activity"/>
    <property type="evidence" value="ECO:0007669"/>
    <property type="project" value="UniProtKB-KW"/>
</dbReference>
<feature type="compositionally biased region" description="Low complexity" evidence="1">
    <location>
        <begin position="1790"/>
        <end position="1799"/>
    </location>
</feature>
<feature type="compositionally biased region" description="Basic and acidic residues" evidence="1">
    <location>
        <begin position="1633"/>
        <end position="1643"/>
    </location>
</feature>
<proteinExistence type="predicted"/>
<feature type="compositionally biased region" description="Basic and acidic residues" evidence="1">
    <location>
        <begin position="442"/>
        <end position="464"/>
    </location>
</feature>
<feature type="region of interest" description="Disordered" evidence="1">
    <location>
        <begin position="68"/>
        <end position="418"/>
    </location>
</feature>
<feature type="region of interest" description="Disordered" evidence="1">
    <location>
        <begin position="2036"/>
        <end position="2101"/>
    </location>
</feature>
<feature type="compositionally biased region" description="Basic and acidic residues" evidence="1">
    <location>
        <begin position="1559"/>
        <end position="1589"/>
    </location>
</feature>
<feature type="compositionally biased region" description="Polar residues" evidence="1">
    <location>
        <begin position="283"/>
        <end position="305"/>
    </location>
</feature>
<keyword evidence="2" id="KW-0239">DNA-directed DNA polymerase</keyword>
<name>A0A5B0PPJ9_PUCGR</name>
<feature type="compositionally biased region" description="Polar residues" evidence="1">
    <location>
        <begin position="1211"/>
        <end position="1220"/>
    </location>
</feature>
<feature type="compositionally biased region" description="Basic and acidic residues" evidence="1">
    <location>
        <begin position="1446"/>
        <end position="1461"/>
    </location>
</feature>
<feature type="compositionally biased region" description="Basic and acidic residues" evidence="1">
    <location>
        <begin position="270"/>
        <end position="281"/>
    </location>
</feature>
<feature type="compositionally biased region" description="Low complexity" evidence="1">
    <location>
        <begin position="2062"/>
        <end position="2083"/>
    </location>
</feature>
<feature type="compositionally biased region" description="Polar residues" evidence="1">
    <location>
        <begin position="1846"/>
        <end position="1857"/>
    </location>
</feature>
<feature type="compositionally biased region" description="Polar residues" evidence="1">
    <location>
        <begin position="543"/>
        <end position="558"/>
    </location>
</feature>
<dbReference type="EMBL" id="VSWC01000053">
    <property type="protein sequence ID" value="KAA1101899.1"/>
    <property type="molecule type" value="Genomic_DNA"/>
</dbReference>
<feature type="compositionally biased region" description="Polar residues" evidence="1">
    <location>
        <begin position="161"/>
        <end position="178"/>
    </location>
</feature>
<dbReference type="Proteomes" id="UP000324748">
    <property type="component" value="Unassembled WGS sequence"/>
</dbReference>
<organism evidence="2 3">
    <name type="scientific">Puccinia graminis f. sp. tritici</name>
    <dbReference type="NCBI Taxonomy" id="56615"/>
    <lineage>
        <taxon>Eukaryota</taxon>
        <taxon>Fungi</taxon>
        <taxon>Dikarya</taxon>
        <taxon>Basidiomycota</taxon>
        <taxon>Pucciniomycotina</taxon>
        <taxon>Pucciniomycetes</taxon>
        <taxon>Pucciniales</taxon>
        <taxon>Pucciniaceae</taxon>
        <taxon>Puccinia</taxon>
    </lineage>
</organism>
<feature type="compositionally biased region" description="Acidic residues" evidence="1">
    <location>
        <begin position="123"/>
        <end position="133"/>
    </location>
</feature>
<feature type="region of interest" description="Disordered" evidence="1">
    <location>
        <begin position="1000"/>
        <end position="1028"/>
    </location>
</feature>
<feature type="compositionally biased region" description="Low complexity" evidence="1">
    <location>
        <begin position="1165"/>
        <end position="1184"/>
    </location>
</feature>
<feature type="compositionally biased region" description="Acidic residues" evidence="1">
    <location>
        <begin position="325"/>
        <end position="365"/>
    </location>
</feature>
<keyword evidence="2" id="KW-0548">Nucleotidyltransferase</keyword>
<feature type="region of interest" description="Disordered" evidence="1">
    <location>
        <begin position="1252"/>
        <end position="1275"/>
    </location>
</feature>
<feature type="compositionally biased region" description="Polar residues" evidence="1">
    <location>
        <begin position="2041"/>
        <end position="2052"/>
    </location>
</feature>
<feature type="region of interest" description="Disordered" evidence="1">
    <location>
        <begin position="1"/>
        <end position="41"/>
    </location>
</feature>
<feature type="compositionally biased region" description="Polar residues" evidence="1">
    <location>
        <begin position="1594"/>
        <end position="1604"/>
    </location>
</feature>
<protein>
    <submittedName>
        <fullName evidence="2">DNA-directed DNA polymerase alpha subunit pol12</fullName>
    </submittedName>
</protein>
<feature type="compositionally biased region" description="Basic and acidic residues" evidence="1">
    <location>
        <begin position="1000"/>
        <end position="1009"/>
    </location>
</feature>
<evidence type="ECO:0000313" key="2">
    <source>
        <dbReference type="EMBL" id="KAA1101899.1"/>
    </source>
</evidence>
<feature type="compositionally biased region" description="Basic and acidic residues" evidence="1">
    <location>
        <begin position="1482"/>
        <end position="1493"/>
    </location>
</feature>
<accession>A0A5B0PPJ9</accession>
<keyword evidence="3" id="KW-1185">Reference proteome</keyword>
<dbReference type="OrthoDB" id="2502581at2759"/>
<feature type="compositionally biased region" description="Basic and acidic residues" evidence="1">
    <location>
        <begin position="313"/>
        <end position="324"/>
    </location>
</feature>
<feature type="compositionally biased region" description="Low complexity" evidence="1">
    <location>
        <begin position="1257"/>
        <end position="1266"/>
    </location>
</feature>
<feature type="compositionally biased region" description="Polar residues" evidence="1">
    <location>
        <begin position="1422"/>
        <end position="1432"/>
    </location>
</feature>
<feature type="region of interest" description="Disordered" evidence="1">
    <location>
        <begin position="1211"/>
        <end position="1237"/>
    </location>
</feature>
<feature type="compositionally biased region" description="Basic and acidic residues" evidence="1">
    <location>
        <begin position="1685"/>
        <end position="1699"/>
    </location>
</feature>
<keyword evidence="2" id="KW-0808">Transferase</keyword>
<feature type="compositionally biased region" description="Polar residues" evidence="1">
    <location>
        <begin position="25"/>
        <end position="35"/>
    </location>
</feature>
<evidence type="ECO:0000256" key="1">
    <source>
        <dbReference type="SAM" id="MobiDB-lite"/>
    </source>
</evidence>
<feature type="region of interest" description="Disordered" evidence="1">
    <location>
        <begin position="1408"/>
        <end position="1814"/>
    </location>
</feature>
<feature type="compositionally biased region" description="Polar residues" evidence="1">
    <location>
        <begin position="1530"/>
        <end position="1539"/>
    </location>
</feature>
<feature type="region of interest" description="Disordered" evidence="1">
    <location>
        <begin position="1136"/>
        <end position="1198"/>
    </location>
</feature>
<feature type="compositionally biased region" description="Polar residues" evidence="1">
    <location>
        <begin position="215"/>
        <end position="227"/>
    </location>
</feature>
<feature type="compositionally biased region" description="Acidic residues" evidence="1">
    <location>
        <begin position="507"/>
        <end position="519"/>
    </location>
</feature>
<feature type="region of interest" description="Disordered" evidence="1">
    <location>
        <begin position="492"/>
        <end position="558"/>
    </location>
</feature>
<sequence length="2101" mass="226979">MSGSNSYRPRHSHPINGLSLIPQHVLNSNRNTPSPRLSRPAIDPFKAFTANDLDGFVDSITSKIRNALLGNSSTDPPQPQTKTHSSRSSDVFGKLESIQASNQSNLAPRPGPSGSKNQSAGDGLDDTVCDEESSDSHVENSIQPKLKTDTHIVIDSDDDNLASSPRGSQIVQNQTSQISQSDYSDGDPDSDDKDIHSESDDQSSDSPNDRHPASQDLSGYSTSFLNDSHSHESEDMVSIDGSIHGSISNSISASSDSLEISTGPKPPGEQVREEIEEEAHAGSDSSSIVFQSRPSTPKPSVSKQPFSPGAGSSHERENNIHHEDDDFDDMEESEEEDEQDEDDEEDADDNDDEDLEVDGEDEGFDIDSAVADIDVNVDGEAVGPTRLAKRELEDGEIEEGELETEENRDHNPRDPREMLPAGDILVEAPFTLVQEDTQDLDQNIHPDLPESTDVDKQKDDHSSKILDQPSGTKPLFLPALENKKLSRVGSFSADGAMMFRPSSESSVDLDSDQGDEDAQDVDKTQAPGDVDGSPIIDHDPLVSDQSQNSPSMVLDQSQPQSFYRPEFHLSGSELVQDEHFLPINSLSEPQQGSDRATAENPLLPVETIEHQDVNPNLDGSSQAVSPTFDPREVQTASNITDNPPQEEQIEDDNDLFEGDEDLRLHKLGVDQSRLHSLNEDEDGTLPTVAPSGEVEDRFSTIERQFENFIARTVEPQLSAMEEQTQGTVCELPVSSTACDSNAITISQSAAVQIVVQQPLETDSHVVDNAVDLTGAQDTHTTSDEITRQAIVVAQTEDTFISTVEDAQSRASPGGQDDSARPSLDLLWGELSPTNGVTQATEESGMNEVNFFPLKQSDSEIFNSSSWSPALSTNVSSNADHTSAQLYGSTDMKYSIIPLTLPQRSNFRQSINLDEDVEASCEAPNDGSTDMNLPSNNGPQAQLSPSHDQDDYDMLASSLIDGNSDVVPADPDQNTDKAVGKQDIEVPSEENLKLALADKAHENHPQDEKPQSGNRSVPQELGADTNPFDESSQLALLPCRGSIRPPSPPKASDSTMDEADLLLSQFINCSPDTVDGQNLNDRPAPASPTPSVAVVPAVTFATSPPAEMNRFEGFDYQNGAEDAQLSVMLDVEQPLSAFEPQTPRTSTTLGQGTSSESSERHLSRGSAYSAPSSVISSDTASVPASVAPPPPLHNASMGAPTEAVGLSNQMTRRASIDSSTHAEPPSPSTSTRHRSAPITQEQVNAPGLPHMEAAEVASSSSSDLPDPLRSPPPLNQQLIPIRPAEINTPVSRASSMVAHPPSPSCSNLLEGSHMSIGTSHRDASPQFDARLLLPDPIATPLPVSIPAIKLEDIPNDCLSLERHHSINSSAASQPATSPRFEKFSSSMISPAIRGPDALIEKNVQAVGDVNSSDTKAGSDSDTKAVSPTQNANIAIQLDRPDGSISPRDSRVLEADKRSEDSQGPHIPVMNPQAPQSQFAKHAKGSEVTKQEEVSKVSNPSPHTPSKMPAATPEPASPLVGDHVGSVEVKQDSTMGETSAVSPDVHQDRAINGVANPTADAKPDFKVDSVEDAKRDTVDKKKVDPKADAKPDPLTTEAQSQLGPTTRNKRKRQSAPEDPSGTAPLQEINAEEQAEQDRESQLREILKKRRASKQLTPQTVPQPKSPKKKTSPTTQSIETKKKKKVVKREAKPSKGDGHSEGEIEPNLASDAAEVESKGLPTRSSLPRAAKRSSMAPNSLAPPALLRSPSNATARSVSPGLPPSSPLNINVGEESSNSLLVSEHDDLSLTVGNRRSSSNSRSTASPIPPASTVSVMVPPLQPEDMLPKLRLHQHNSKNKLFGLQANHPTLESSQQNSGDGTESKPVVGTRTGKRKQSEGNEARQLPPSLPPVTRSHCHFIRLKFPTTAERRFDTFLVPQCATGDEVIKKKMKQFEMVEDDNLTGEEQSRGVRIGPDGRKHSEARLEHPMLLSLKPECSTFAVDDETLNILIDVFGLWLIQDGQVEVLLPKAFFSRFDDEEELDERERELSFSSFSSWNEPHLSQRGTSQASTSRSSHNRLKRRAQSPSSSLPSRASSPRSSSFLSPNEAKTRHKRRRSNQVEEN</sequence>
<feature type="region of interest" description="Disordered" evidence="1">
    <location>
        <begin position="917"/>
        <end position="984"/>
    </location>
</feature>
<feature type="compositionally biased region" description="Basic and acidic residues" evidence="1">
    <location>
        <begin position="973"/>
        <end position="984"/>
    </location>
</feature>